<protein>
    <submittedName>
        <fullName evidence="7">C-type lectin protein</fullName>
    </submittedName>
</protein>
<feature type="domain" description="DinB-like" evidence="6">
    <location>
        <begin position="206"/>
        <end position="337"/>
    </location>
</feature>
<evidence type="ECO:0000256" key="4">
    <source>
        <dbReference type="SAM" id="MobiDB-lite"/>
    </source>
</evidence>
<accession>A0A9P5YD62</accession>
<dbReference type="Pfam" id="PF03781">
    <property type="entry name" value="FGE-sulfatase"/>
    <property type="match status" value="2"/>
</dbReference>
<dbReference type="OrthoDB" id="659at2759"/>
<evidence type="ECO:0000259" key="5">
    <source>
        <dbReference type="Pfam" id="PF03781"/>
    </source>
</evidence>
<reference evidence="7" key="1">
    <citation type="submission" date="2020-11" db="EMBL/GenBank/DDBJ databases">
        <authorList>
            <consortium name="DOE Joint Genome Institute"/>
            <person name="Ahrendt S."/>
            <person name="Riley R."/>
            <person name="Andreopoulos W."/>
            <person name="Labutti K."/>
            <person name="Pangilinan J."/>
            <person name="Ruiz-Duenas F.J."/>
            <person name="Barrasa J.M."/>
            <person name="Sanchez-Garcia M."/>
            <person name="Camarero S."/>
            <person name="Miyauchi S."/>
            <person name="Serrano A."/>
            <person name="Linde D."/>
            <person name="Babiker R."/>
            <person name="Drula E."/>
            <person name="Ayuso-Fernandez I."/>
            <person name="Pacheco R."/>
            <person name="Padilla G."/>
            <person name="Ferreira P."/>
            <person name="Barriuso J."/>
            <person name="Kellner H."/>
            <person name="Castanera R."/>
            <person name="Alfaro M."/>
            <person name="Ramirez L."/>
            <person name="Pisabarro A.G."/>
            <person name="Kuo A."/>
            <person name="Tritt A."/>
            <person name="Lipzen A."/>
            <person name="He G."/>
            <person name="Yan M."/>
            <person name="Ng V."/>
            <person name="Cullen D."/>
            <person name="Martin F."/>
            <person name="Rosso M.-N."/>
            <person name="Henrissat B."/>
            <person name="Hibbett D."/>
            <person name="Martinez A.T."/>
            <person name="Grigoriev I.V."/>
        </authorList>
    </citation>
    <scope>NUCLEOTIDE SEQUENCE</scope>
    <source>
        <strain evidence="7">CBS 247.69</strain>
    </source>
</reference>
<dbReference type="InterPro" id="IPR024775">
    <property type="entry name" value="DinB-like"/>
</dbReference>
<evidence type="ECO:0000313" key="7">
    <source>
        <dbReference type="EMBL" id="KAF9467808.1"/>
    </source>
</evidence>
<feature type="compositionally biased region" description="Low complexity" evidence="4">
    <location>
        <begin position="1"/>
        <end position="21"/>
    </location>
</feature>
<name>A0A9P5YD62_9AGAR</name>
<organism evidence="7 8">
    <name type="scientific">Collybia nuda</name>
    <dbReference type="NCBI Taxonomy" id="64659"/>
    <lineage>
        <taxon>Eukaryota</taxon>
        <taxon>Fungi</taxon>
        <taxon>Dikarya</taxon>
        <taxon>Basidiomycota</taxon>
        <taxon>Agaricomycotina</taxon>
        <taxon>Agaricomycetes</taxon>
        <taxon>Agaricomycetidae</taxon>
        <taxon>Agaricales</taxon>
        <taxon>Tricholomatineae</taxon>
        <taxon>Clitocybaceae</taxon>
        <taxon>Collybia</taxon>
    </lineage>
</organism>
<dbReference type="PANTHER" id="PTHR43397:SF1">
    <property type="entry name" value="ERGOTHIONEINE BIOSYNTHESIS PROTEIN 1"/>
    <property type="match status" value="1"/>
</dbReference>
<gene>
    <name evidence="7" type="ORF">BDZ94DRAFT_1305000</name>
</gene>
<comment type="pathway">
    <text evidence="3">Amino-acid biosynthesis; ergothioneine biosynthesis.</text>
</comment>
<dbReference type="Pfam" id="PF12867">
    <property type="entry name" value="DinB_2"/>
    <property type="match status" value="1"/>
</dbReference>
<evidence type="ECO:0000259" key="6">
    <source>
        <dbReference type="Pfam" id="PF12867"/>
    </source>
</evidence>
<dbReference type="SUPFAM" id="SSF56436">
    <property type="entry name" value="C-type lectin-like"/>
    <property type="match status" value="1"/>
</dbReference>
<comment type="caution">
    <text evidence="7">The sequence shown here is derived from an EMBL/GenBank/DDBJ whole genome shotgun (WGS) entry which is preliminary data.</text>
</comment>
<feature type="domain" description="Sulfatase-modifying factor enzyme-like" evidence="5">
    <location>
        <begin position="410"/>
        <end position="507"/>
    </location>
</feature>
<dbReference type="InterPro" id="IPR005532">
    <property type="entry name" value="SUMF_dom"/>
</dbReference>
<keyword evidence="2" id="KW-0408">Iron</keyword>
<dbReference type="Gene3D" id="3.90.1580.10">
    <property type="entry name" value="paralog of FGE (formylglycine-generating enzyme)"/>
    <property type="match status" value="1"/>
</dbReference>
<sequence>MSSPGSSSSSSYESSFDPPGSRATTPSSIISDNDKLSLDSYFPNAYVCLSSPSVTPDVVKTLFIKHSAGNRLGLYIPLTTSGSQLTSAFGSWTKQSIFSREIEIEYIFAVRGSPLEELDCSRRLSTEIVQHLHAFSISSFRAVISLATSNGAHVLHILEQPTFAFSPLSCTPAFSTSHVSSLTTQGNIPTVDEWKMVWSAWDTITLKMIPQEMLHQKPIDLRHKCLFYIGHIPTFLDMLISKSIGGGPSEPKHFWNIFERGIDPHVDDPDHCHNHSEVPEADEDWPTLESIMGFRNSVRARLFQLYDDLQSGKRVLTRNIARTLVMTLEHEGFHVETLLYMLIQRAGTGTLPPPGFTSPPWELLTQQWNANPTPLSSTVTLGPATITLGHNDSEGDDKKEGVSESVEGHVFGWDNESPERKVEVGTFRVDWRPVSNRDFEVFWRETGATKLGMPGSWVEEDGHIKVRTMYGPVSMEIAQHWPVLTSYDHLMAYANSKGGHLPTEPELRLFLDTYDVGHEGGANIGFRNWHPVPPTAGLAENSGMGSNGGVWEWTSTTLDNHEGLSPTNLFTGYSTDFFDDKHQVVLGASYATIPRLAGRKTVRNFYQHNYPYPWVGGRVVYDS</sequence>
<dbReference type="InterPro" id="IPR051128">
    <property type="entry name" value="EgtD_Methyltrsf_superfamily"/>
</dbReference>
<dbReference type="AlphaFoldDB" id="A0A9P5YD62"/>
<dbReference type="EMBL" id="MU150235">
    <property type="protein sequence ID" value="KAF9467808.1"/>
    <property type="molecule type" value="Genomic_DNA"/>
</dbReference>
<feature type="region of interest" description="Disordered" evidence="4">
    <location>
        <begin position="1"/>
        <end position="29"/>
    </location>
</feature>
<dbReference type="InterPro" id="IPR042095">
    <property type="entry name" value="SUMF_sf"/>
</dbReference>
<evidence type="ECO:0000256" key="2">
    <source>
        <dbReference type="ARBA" id="ARBA00023004"/>
    </source>
</evidence>
<keyword evidence="8" id="KW-1185">Reference proteome</keyword>
<dbReference type="PANTHER" id="PTHR43397">
    <property type="entry name" value="ERGOTHIONEINE BIOSYNTHESIS PROTEIN 1"/>
    <property type="match status" value="1"/>
</dbReference>
<evidence type="ECO:0000313" key="8">
    <source>
        <dbReference type="Proteomes" id="UP000807353"/>
    </source>
</evidence>
<dbReference type="InterPro" id="IPR016187">
    <property type="entry name" value="CTDL_fold"/>
</dbReference>
<dbReference type="Proteomes" id="UP000807353">
    <property type="component" value="Unassembled WGS sequence"/>
</dbReference>
<evidence type="ECO:0000256" key="1">
    <source>
        <dbReference type="ARBA" id="ARBA00023002"/>
    </source>
</evidence>
<keyword evidence="1" id="KW-0560">Oxidoreductase</keyword>
<proteinExistence type="predicted"/>
<evidence type="ECO:0000256" key="3">
    <source>
        <dbReference type="ARBA" id="ARBA00037882"/>
    </source>
</evidence>
<feature type="domain" description="Sulfatase-modifying factor enzyme-like" evidence="5">
    <location>
        <begin position="547"/>
        <end position="620"/>
    </location>
</feature>